<dbReference type="GO" id="GO:0030425">
    <property type="term" value="C:dendrite"/>
    <property type="evidence" value="ECO:0007669"/>
    <property type="project" value="TreeGrafter"/>
</dbReference>
<accession>A0AAD9B2W5</accession>
<sequence>MLSSIRLGTPGLDNGVVMKLTSDRIRDTSPGDPGSPTVVFDKKTKRRFLDLGVTLRRSYIRVRKDKSSRLSESALSEDFSPPADSCRSSHPYQTLSSDEPAEDTSCPASSWTRQQVCDWLRGIHMEQYVPEFNAGDIDGEQLLQMDSNKLKDLGVFSSSHRSALKRRIKDLLSAAEKEKKALRQKEKQRRRDNETHRN</sequence>
<dbReference type="InterPro" id="IPR043446">
    <property type="entry name" value="Neurabin-like"/>
</dbReference>
<dbReference type="GO" id="GO:0005737">
    <property type="term" value="C:cytoplasm"/>
    <property type="evidence" value="ECO:0007669"/>
    <property type="project" value="TreeGrafter"/>
</dbReference>
<comment type="caution">
    <text evidence="5">The sequence shown here is derived from an EMBL/GenBank/DDBJ whole genome shotgun (WGS) entry which is preliminary data.</text>
</comment>
<dbReference type="InterPro" id="IPR001660">
    <property type="entry name" value="SAM"/>
</dbReference>
<dbReference type="GO" id="GO:0014069">
    <property type="term" value="C:postsynaptic density"/>
    <property type="evidence" value="ECO:0007669"/>
    <property type="project" value="TreeGrafter"/>
</dbReference>
<organism evidence="5 6">
    <name type="scientific">Dissostichus eleginoides</name>
    <name type="common">Patagonian toothfish</name>
    <name type="synonym">Dissostichus amissus</name>
    <dbReference type="NCBI Taxonomy" id="100907"/>
    <lineage>
        <taxon>Eukaryota</taxon>
        <taxon>Metazoa</taxon>
        <taxon>Chordata</taxon>
        <taxon>Craniata</taxon>
        <taxon>Vertebrata</taxon>
        <taxon>Euteleostomi</taxon>
        <taxon>Actinopterygii</taxon>
        <taxon>Neopterygii</taxon>
        <taxon>Teleostei</taxon>
        <taxon>Neoteleostei</taxon>
        <taxon>Acanthomorphata</taxon>
        <taxon>Eupercaria</taxon>
        <taxon>Perciformes</taxon>
        <taxon>Notothenioidei</taxon>
        <taxon>Nototheniidae</taxon>
        <taxon>Dissostichus</taxon>
    </lineage>
</organism>
<keyword evidence="2" id="KW-0175">Coiled coil</keyword>
<dbReference type="Pfam" id="PF00536">
    <property type="entry name" value="SAM_1"/>
    <property type="match status" value="1"/>
</dbReference>
<dbReference type="Proteomes" id="UP001228049">
    <property type="component" value="Unassembled WGS sequence"/>
</dbReference>
<evidence type="ECO:0000256" key="1">
    <source>
        <dbReference type="ARBA" id="ARBA00022553"/>
    </source>
</evidence>
<feature type="region of interest" description="Disordered" evidence="3">
    <location>
        <begin position="71"/>
        <end position="107"/>
    </location>
</feature>
<dbReference type="GO" id="GO:0051015">
    <property type="term" value="F:actin filament binding"/>
    <property type="evidence" value="ECO:0007669"/>
    <property type="project" value="TreeGrafter"/>
</dbReference>
<name>A0AAD9B2W5_DISEL</name>
<dbReference type="GO" id="GO:0031175">
    <property type="term" value="P:neuron projection development"/>
    <property type="evidence" value="ECO:0007669"/>
    <property type="project" value="TreeGrafter"/>
</dbReference>
<keyword evidence="6" id="KW-1185">Reference proteome</keyword>
<proteinExistence type="predicted"/>
<dbReference type="GO" id="GO:0007015">
    <property type="term" value="P:actin filament organization"/>
    <property type="evidence" value="ECO:0007669"/>
    <property type="project" value="TreeGrafter"/>
</dbReference>
<feature type="region of interest" description="Disordered" evidence="3">
    <location>
        <begin position="177"/>
        <end position="198"/>
    </location>
</feature>
<dbReference type="Gene3D" id="1.10.150.50">
    <property type="entry name" value="Transcription Factor, Ets-1"/>
    <property type="match status" value="1"/>
</dbReference>
<dbReference type="PANTHER" id="PTHR16154">
    <property type="entry name" value="NEURABIN"/>
    <property type="match status" value="1"/>
</dbReference>
<dbReference type="GO" id="GO:0019722">
    <property type="term" value="P:calcium-mediated signaling"/>
    <property type="evidence" value="ECO:0007669"/>
    <property type="project" value="TreeGrafter"/>
</dbReference>
<dbReference type="GO" id="GO:0015629">
    <property type="term" value="C:actin cytoskeleton"/>
    <property type="evidence" value="ECO:0007669"/>
    <property type="project" value="TreeGrafter"/>
</dbReference>
<keyword evidence="1" id="KW-0597">Phosphoprotein</keyword>
<evidence type="ECO:0000259" key="4">
    <source>
        <dbReference type="PROSITE" id="PS50105"/>
    </source>
</evidence>
<evidence type="ECO:0000256" key="3">
    <source>
        <dbReference type="SAM" id="MobiDB-lite"/>
    </source>
</evidence>
<dbReference type="EMBL" id="JASDAP010000106">
    <property type="protein sequence ID" value="KAK1875606.1"/>
    <property type="molecule type" value="Genomic_DNA"/>
</dbReference>
<dbReference type="PANTHER" id="PTHR16154:SF24">
    <property type="entry name" value="NEURABIN-2"/>
    <property type="match status" value="1"/>
</dbReference>
<gene>
    <name evidence="5" type="ORF">KUDE01_015379</name>
</gene>
<feature type="compositionally biased region" description="Polar residues" evidence="3">
    <location>
        <begin position="86"/>
        <end position="97"/>
    </location>
</feature>
<evidence type="ECO:0000313" key="5">
    <source>
        <dbReference type="EMBL" id="KAK1875606.1"/>
    </source>
</evidence>
<reference evidence="5" key="1">
    <citation type="submission" date="2023-04" db="EMBL/GenBank/DDBJ databases">
        <title>Chromosome-level genome of Chaenocephalus aceratus.</title>
        <authorList>
            <person name="Park H."/>
        </authorList>
    </citation>
    <scope>NUCLEOTIDE SEQUENCE</scope>
    <source>
        <strain evidence="5">DE</strain>
        <tissue evidence="5">Muscle</tissue>
    </source>
</reference>
<dbReference type="CDD" id="cd09512">
    <property type="entry name" value="SAM_Neurabin-like"/>
    <property type="match status" value="1"/>
</dbReference>
<evidence type="ECO:0000256" key="2">
    <source>
        <dbReference type="ARBA" id="ARBA00023054"/>
    </source>
</evidence>
<dbReference type="InterPro" id="IPR013761">
    <property type="entry name" value="SAM/pointed_sf"/>
</dbReference>
<protein>
    <submittedName>
        <fullName evidence="5">Sterile alpha motif domain containing protein 14</fullName>
    </submittedName>
</protein>
<feature type="domain" description="SAM" evidence="4">
    <location>
        <begin position="111"/>
        <end position="174"/>
    </location>
</feature>
<dbReference type="SMART" id="SM00454">
    <property type="entry name" value="SAM"/>
    <property type="match status" value="1"/>
</dbReference>
<dbReference type="AlphaFoldDB" id="A0AAD9B2W5"/>
<dbReference type="SUPFAM" id="SSF47769">
    <property type="entry name" value="SAM/Pointed domain"/>
    <property type="match status" value="1"/>
</dbReference>
<dbReference type="FunFam" id="1.10.150.50:FF:000008">
    <property type="entry name" value="Neurabin-1 isoform 1-like protein"/>
    <property type="match status" value="1"/>
</dbReference>
<evidence type="ECO:0000313" key="6">
    <source>
        <dbReference type="Proteomes" id="UP001228049"/>
    </source>
</evidence>
<dbReference type="PROSITE" id="PS50105">
    <property type="entry name" value="SAM_DOMAIN"/>
    <property type="match status" value="1"/>
</dbReference>